<dbReference type="PANTHER" id="PTHR43201">
    <property type="entry name" value="ACYL-COA SYNTHETASE"/>
    <property type="match status" value="1"/>
</dbReference>
<protein>
    <submittedName>
        <fullName evidence="5">Long-chain acyl-CoA synthetase</fullName>
    </submittedName>
</protein>
<dbReference type="Pfam" id="PF13193">
    <property type="entry name" value="AMP-binding_C"/>
    <property type="match status" value="1"/>
</dbReference>
<dbReference type="Gene3D" id="3.40.50.12780">
    <property type="entry name" value="N-terminal domain of ligase-like"/>
    <property type="match status" value="1"/>
</dbReference>
<gene>
    <name evidence="5" type="ORF">C7440_0656</name>
</gene>
<comment type="similarity">
    <text evidence="1">Belongs to the ATP-dependent AMP-binding enzyme family.</text>
</comment>
<dbReference type="GO" id="GO:0006631">
    <property type="term" value="P:fatty acid metabolic process"/>
    <property type="evidence" value="ECO:0007669"/>
    <property type="project" value="TreeGrafter"/>
</dbReference>
<feature type="domain" description="AMP-dependent synthetase/ligase" evidence="3">
    <location>
        <begin position="13"/>
        <end position="360"/>
    </location>
</feature>
<dbReference type="OrthoDB" id="9766486at2"/>
<evidence type="ECO:0000256" key="2">
    <source>
        <dbReference type="ARBA" id="ARBA00022598"/>
    </source>
</evidence>
<dbReference type="FunFam" id="3.30.300.30:FF:000008">
    <property type="entry name" value="2,3-dihydroxybenzoate-AMP ligase"/>
    <property type="match status" value="1"/>
</dbReference>
<dbReference type="Proteomes" id="UP000246145">
    <property type="component" value="Unassembled WGS sequence"/>
</dbReference>
<dbReference type="AlphaFoldDB" id="A0A2U1CQU8"/>
<reference evidence="5 6" key="1">
    <citation type="submission" date="2018-04" db="EMBL/GenBank/DDBJ databases">
        <title>Genomic Encyclopedia of Type Strains, Phase IV (KMG-IV): sequencing the most valuable type-strain genomes for metagenomic binning, comparative biology and taxonomic classification.</title>
        <authorList>
            <person name="Goeker M."/>
        </authorList>
    </citation>
    <scope>NUCLEOTIDE SEQUENCE [LARGE SCALE GENOMIC DNA]</scope>
    <source>
        <strain evidence="5 6">DSM 10065</strain>
    </source>
</reference>
<dbReference type="RefSeq" id="WP_116517457.1">
    <property type="nucleotide sequence ID" value="NZ_JACCEX010000001.1"/>
</dbReference>
<keyword evidence="2" id="KW-0436">Ligase</keyword>
<organism evidence="5 6">
    <name type="scientific">Pusillimonas noertemannii</name>
    <dbReference type="NCBI Taxonomy" id="305977"/>
    <lineage>
        <taxon>Bacteria</taxon>
        <taxon>Pseudomonadati</taxon>
        <taxon>Pseudomonadota</taxon>
        <taxon>Betaproteobacteria</taxon>
        <taxon>Burkholderiales</taxon>
        <taxon>Alcaligenaceae</taxon>
        <taxon>Pusillimonas</taxon>
    </lineage>
</organism>
<dbReference type="Gene3D" id="3.30.300.30">
    <property type="match status" value="1"/>
</dbReference>
<dbReference type="SUPFAM" id="SSF56801">
    <property type="entry name" value="Acetyl-CoA synthetase-like"/>
    <property type="match status" value="1"/>
</dbReference>
<accession>A0A2U1CQU8</accession>
<evidence type="ECO:0000259" key="3">
    <source>
        <dbReference type="Pfam" id="PF00501"/>
    </source>
</evidence>
<dbReference type="InterPro" id="IPR020845">
    <property type="entry name" value="AMP-binding_CS"/>
</dbReference>
<dbReference type="PROSITE" id="PS00455">
    <property type="entry name" value="AMP_BINDING"/>
    <property type="match status" value="1"/>
</dbReference>
<evidence type="ECO:0000313" key="5">
    <source>
        <dbReference type="EMBL" id="PVY68263.1"/>
    </source>
</evidence>
<feature type="domain" description="AMP-binding enzyme C-terminal" evidence="4">
    <location>
        <begin position="410"/>
        <end position="486"/>
    </location>
</feature>
<dbReference type="NCBIfam" id="NF004837">
    <property type="entry name" value="PRK06187.1"/>
    <property type="match status" value="1"/>
</dbReference>
<dbReference type="InterPro" id="IPR025110">
    <property type="entry name" value="AMP-bd_C"/>
</dbReference>
<dbReference type="GO" id="GO:0031956">
    <property type="term" value="F:medium-chain fatty acid-CoA ligase activity"/>
    <property type="evidence" value="ECO:0007669"/>
    <property type="project" value="TreeGrafter"/>
</dbReference>
<keyword evidence="6" id="KW-1185">Reference proteome</keyword>
<dbReference type="InterPro" id="IPR042099">
    <property type="entry name" value="ANL_N_sf"/>
</dbReference>
<evidence type="ECO:0000259" key="4">
    <source>
        <dbReference type="Pfam" id="PF13193"/>
    </source>
</evidence>
<dbReference type="InterPro" id="IPR000873">
    <property type="entry name" value="AMP-dep_synth/lig_dom"/>
</dbReference>
<evidence type="ECO:0000313" key="6">
    <source>
        <dbReference type="Proteomes" id="UP000246145"/>
    </source>
</evidence>
<comment type="caution">
    <text evidence="5">The sequence shown here is derived from an EMBL/GenBank/DDBJ whole genome shotgun (WGS) entry which is preliminary data.</text>
</comment>
<name>A0A2U1CQU8_9BURK</name>
<sequence length="504" mass="54948">MFPISQILPRARALYADRLAISDGELRFTFEELGNRVDALVGGLKSKGLQPGDRIAILDVNSYRYAEMYYACAQAGFILLPLNSRLAPLELKFVLEDSGAKALVVTEPFFETAEGLTIDVLIKDYDALIASAPPDTHVADAALDDIVQIYYTSGTTGEPKGVCLTHRNMVASAFDSIVAAELGQNDIWLHAAPMFHLVDAWALWSMPLLGAAQVMVHFAPEKMMEVVQKAKPTAVALPPTLINMIINHPKVHDYDLSSLRLIMYGGSPAPLGVLQKAVEVIPTSYLQAYGTTETSGMTALASACDFHVTGTAEQQALTSNAGRPVPHIRLEIFDDNAQPLPRGQVGEVVISGARVMKEYWNKPEHTAEALKDGWYHTGDVGYVDDAGRLFIVDRKKDMIISGGENVYSVEVESLISQHPAVLEVAVIGVPDKQWGEAVKAIVVARDGTFVTAEDIVDFCRGKIAGYKIPKSFDFSQTPLPKTGPGKIAKRHLRNQYWAGSERAL</sequence>
<dbReference type="EMBL" id="QEKO01000001">
    <property type="protein sequence ID" value="PVY68263.1"/>
    <property type="molecule type" value="Genomic_DNA"/>
</dbReference>
<dbReference type="Pfam" id="PF00501">
    <property type="entry name" value="AMP-binding"/>
    <property type="match status" value="1"/>
</dbReference>
<proteinExistence type="inferred from homology"/>
<dbReference type="InterPro" id="IPR045851">
    <property type="entry name" value="AMP-bd_C_sf"/>
</dbReference>
<evidence type="ECO:0000256" key="1">
    <source>
        <dbReference type="ARBA" id="ARBA00006432"/>
    </source>
</evidence>
<dbReference type="PANTHER" id="PTHR43201:SF5">
    <property type="entry name" value="MEDIUM-CHAIN ACYL-COA LIGASE ACSF2, MITOCHONDRIAL"/>
    <property type="match status" value="1"/>
</dbReference>